<evidence type="ECO:0000313" key="2">
    <source>
        <dbReference type="Proteomes" id="UP000233837"/>
    </source>
</evidence>
<protein>
    <submittedName>
        <fullName evidence="1">Uncharacterized protein</fullName>
    </submittedName>
</protein>
<reference evidence="1 2" key="2">
    <citation type="journal article" date="2017" name="Nature">
        <title>The Apostasia genome and the evolution of orchids.</title>
        <authorList>
            <person name="Zhang G.Q."/>
            <person name="Liu K.W."/>
            <person name="Li Z."/>
            <person name="Lohaus R."/>
            <person name="Hsiao Y.Y."/>
            <person name="Niu S.C."/>
            <person name="Wang J.Y."/>
            <person name="Lin Y.C."/>
            <person name="Xu Q."/>
            <person name="Chen L.J."/>
            <person name="Yoshida K."/>
            <person name="Fujiwara S."/>
            <person name="Wang Z.W."/>
            <person name="Zhang Y.Q."/>
            <person name="Mitsuda N."/>
            <person name="Wang M."/>
            <person name="Liu G.H."/>
            <person name="Pecoraro L."/>
            <person name="Huang H.X."/>
            <person name="Xiao X.J."/>
            <person name="Lin M."/>
            <person name="Wu X.Y."/>
            <person name="Wu W.L."/>
            <person name="Chen Y.Y."/>
            <person name="Chang S.B."/>
            <person name="Sakamoto S."/>
            <person name="Ohme-Takagi M."/>
            <person name="Yagi M."/>
            <person name="Zeng S.J."/>
            <person name="Shen C.Y."/>
            <person name="Yeh C.M."/>
            <person name="Luo Y.B."/>
            <person name="Tsai W.C."/>
            <person name="Van de Peer Y."/>
            <person name="Liu Z.J."/>
        </authorList>
    </citation>
    <scope>NUCLEOTIDE SEQUENCE [LARGE SCALE GENOMIC DNA]</scope>
    <source>
        <tissue evidence="1">The whole plant</tissue>
    </source>
</reference>
<dbReference type="EMBL" id="KZ505122">
    <property type="protein sequence ID" value="PKU60432.1"/>
    <property type="molecule type" value="Genomic_DNA"/>
</dbReference>
<gene>
    <name evidence="1" type="ORF">MA16_Dca027618</name>
</gene>
<accession>A0A2I0VAJ7</accession>
<proteinExistence type="predicted"/>
<evidence type="ECO:0000313" key="1">
    <source>
        <dbReference type="EMBL" id="PKU60432.1"/>
    </source>
</evidence>
<name>A0A2I0VAJ7_9ASPA</name>
<organism evidence="1 2">
    <name type="scientific">Dendrobium catenatum</name>
    <dbReference type="NCBI Taxonomy" id="906689"/>
    <lineage>
        <taxon>Eukaryota</taxon>
        <taxon>Viridiplantae</taxon>
        <taxon>Streptophyta</taxon>
        <taxon>Embryophyta</taxon>
        <taxon>Tracheophyta</taxon>
        <taxon>Spermatophyta</taxon>
        <taxon>Magnoliopsida</taxon>
        <taxon>Liliopsida</taxon>
        <taxon>Asparagales</taxon>
        <taxon>Orchidaceae</taxon>
        <taxon>Epidendroideae</taxon>
        <taxon>Malaxideae</taxon>
        <taxon>Dendrobiinae</taxon>
        <taxon>Dendrobium</taxon>
    </lineage>
</organism>
<reference evidence="1 2" key="1">
    <citation type="journal article" date="2016" name="Sci. Rep.">
        <title>The Dendrobium catenatum Lindl. genome sequence provides insights into polysaccharide synthase, floral development and adaptive evolution.</title>
        <authorList>
            <person name="Zhang G.Q."/>
            <person name="Xu Q."/>
            <person name="Bian C."/>
            <person name="Tsai W.C."/>
            <person name="Yeh C.M."/>
            <person name="Liu K.W."/>
            <person name="Yoshida K."/>
            <person name="Zhang L.S."/>
            <person name="Chang S.B."/>
            <person name="Chen F."/>
            <person name="Shi Y."/>
            <person name="Su Y.Y."/>
            <person name="Zhang Y.Q."/>
            <person name="Chen L.J."/>
            <person name="Yin Y."/>
            <person name="Lin M."/>
            <person name="Huang H."/>
            <person name="Deng H."/>
            <person name="Wang Z.W."/>
            <person name="Zhu S.L."/>
            <person name="Zhao X."/>
            <person name="Deng C."/>
            <person name="Niu S.C."/>
            <person name="Huang J."/>
            <person name="Wang M."/>
            <person name="Liu G.H."/>
            <person name="Yang H.J."/>
            <person name="Xiao X.J."/>
            <person name="Hsiao Y.Y."/>
            <person name="Wu W.L."/>
            <person name="Chen Y.Y."/>
            <person name="Mitsuda N."/>
            <person name="Ohme-Takagi M."/>
            <person name="Luo Y.B."/>
            <person name="Van de Peer Y."/>
            <person name="Liu Z.J."/>
        </authorList>
    </citation>
    <scope>NUCLEOTIDE SEQUENCE [LARGE SCALE GENOMIC DNA]</scope>
    <source>
        <tissue evidence="1">The whole plant</tissue>
    </source>
</reference>
<dbReference type="AlphaFoldDB" id="A0A2I0VAJ7"/>
<dbReference type="Proteomes" id="UP000233837">
    <property type="component" value="Unassembled WGS sequence"/>
</dbReference>
<keyword evidence="2" id="KW-1185">Reference proteome</keyword>
<sequence length="83" mass="9612">MCHFLYRLPVPRLFDELRMTSMTAYAIERLAPSLDARLIPFLRSGVKQKQSQVNCPLLTRYGTAKTEEKRYPRSPSTSVTCQF</sequence>